<dbReference type="PIRSF" id="PIRSF000774">
    <property type="entry name" value="RpoN"/>
    <property type="match status" value="1"/>
</dbReference>
<evidence type="ECO:0000256" key="5">
    <source>
        <dbReference type="ARBA" id="ARBA00023015"/>
    </source>
</evidence>
<dbReference type="GO" id="GO:0006352">
    <property type="term" value="P:DNA-templated transcription initiation"/>
    <property type="evidence" value="ECO:0007669"/>
    <property type="project" value="InterPro"/>
</dbReference>
<dbReference type="GO" id="GO:0016779">
    <property type="term" value="F:nucleotidyltransferase activity"/>
    <property type="evidence" value="ECO:0007669"/>
    <property type="project" value="UniProtKB-KW"/>
</dbReference>
<evidence type="ECO:0000256" key="1">
    <source>
        <dbReference type="ARBA" id="ARBA00008798"/>
    </source>
</evidence>
<keyword evidence="3" id="KW-0808">Transferase</keyword>
<dbReference type="Gene3D" id="1.10.10.1330">
    <property type="entry name" value="RNA polymerase sigma-54 factor, core-binding domain"/>
    <property type="match status" value="1"/>
</dbReference>
<dbReference type="InterPro" id="IPR007634">
    <property type="entry name" value="RNA_pol_sigma_54_DNA-bd"/>
</dbReference>
<dbReference type="GO" id="GO:0003677">
    <property type="term" value="F:DNA binding"/>
    <property type="evidence" value="ECO:0007669"/>
    <property type="project" value="UniProtKB-KW"/>
</dbReference>
<evidence type="ECO:0000256" key="8">
    <source>
        <dbReference type="ARBA" id="ARBA00023163"/>
    </source>
</evidence>
<dbReference type="GO" id="GO:0016987">
    <property type="term" value="F:sigma factor activity"/>
    <property type="evidence" value="ECO:0007669"/>
    <property type="project" value="UniProtKB-KW"/>
</dbReference>
<dbReference type="PANTHER" id="PTHR32248">
    <property type="entry name" value="RNA POLYMERASE SIGMA-54 FACTOR"/>
    <property type="match status" value="1"/>
</dbReference>
<dbReference type="AlphaFoldDB" id="A0A523UMN2"/>
<dbReference type="InterPro" id="IPR007046">
    <property type="entry name" value="RNA_pol_sigma_54_core-bd"/>
</dbReference>
<accession>A0A523UMN2</accession>
<dbReference type="PRINTS" id="PR00045">
    <property type="entry name" value="SIGMA54FCT"/>
</dbReference>
<dbReference type="Gene3D" id="1.10.10.60">
    <property type="entry name" value="Homeodomain-like"/>
    <property type="match status" value="1"/>
</dbReference>
<evidence type="ECO:0000313" key="12">
    <source>
        <dbReference type="EMBL" id="TET43758.1"/>
    </source>
</evidence>
<dbReference type="Pfam" id="PF00309">
    <property type="entry name" value="Sigma54_AID"/>
    <property type="match status" value="1"/>
</dbReference>
<dbReference type="PANTHER" id="PTHR32248:SF4">
    <property type="entry name" value="RNA POLYMERASE SIGMA-54 FACTOR"/>
    <property type="match status" value="1"/>
</dbReference>
<dbReference type="GO" id="GO:0001216">
    <property type="term" value="F:DNA-binding transcription activator activity"/>
    <property type="evidence" value="ECO:0007669"/>
    <property type="project" value="InterPro"/>
</dbReference>
<reference evidence="12 13" key="1">
    <citation type="submission" date="2019-03" db="EMBL/GenBank/DDBJ databases">
        <title>Metabolic potential of uncultured bacteria and archaea associated with petroleum seepage in deep-sea sediments.</title>
        <authorList>
            <person name="Dong X."/>
            <person name="Hubert C."/>
        </authorList>
    </citation>
    <scope>NUCLEOTIDE SEQUENCE [LARGE SCALE GENOMIC DNA]</scope>
    <source>
        <strain evidence="12">E44_bin18</strain>
    </source>
</reference>
<sequence>MEPELRLDLRLQLSPQLIELLKLLQLPRLELEQLIRLELQQNPLLEEVEEELEEDQPEEETAEDSEPEDEFEWAEFLQDGLDSAYKPDRRKTEDFTQQIPEVPASLRDHLITQVHLKAESNEQMLIGEYIVDSLDDDGYLRSVNVEEIATALSVEVEKVEDALALVQSLDPPGVGARELKECLLIQLRNSGKDGGLEVKIVEGHLNDLKNKRYQAIARSLRVNEKVLQKAIGVISALQPRPGSGAWGSAVRYVTPDVMIERTEDEFRVFLNETNIPHLRISRSYKEVLSGRRGRSKKEREFVRKRLASARFLINGLDERRRTIMKVMSFICETQNDFLERGVTSLKPMTLRTVADALGIHESTVSRVIRGKYIQTPQGVFNLKFFFSGAVKSYRTEEVSSRSVRARIGELIKNEDKKKPLSDKRISEVLQSEGFEVARRTVGKYRDELRILPSKMRREP</sequence>
<name>A0A523UMN2_UNCT6</name>
<dbReference type="InterPro" id="IPR000394">
    <property type="entry name" value="RNA_pol_sigma_54"/>
</dbReference>
<proteinExistence type="inferred from homology"/>
<feature type="domain" description="RNA polymerase sigma factor 54 core-binding" evidence="11">
    <location>
        <begin position="98"/>
        <end position="284"/>
    </location>
</feature>
<dbReference type="GO" id="GO:0000428">
    <property type="term" value="C:DNA-directed RNA polymerase complex"/>
    <property type="evidence" value="ECO:0007669"/>
    <property type="project" value="UniProtKB-KW"/>
</dbReference>
<protein>
    <submittedName>
        <fullName evidence="12">RNA polymerase factor sigma-54</fullName>
    </submittedName>
</protein>
<evidence type="ECO:0000256" key="2">
    <source>
        <dbReference type="ARBA" id="ARBA00022478"/>
    </source>
</evidence>
<evidence type="ECO:0000259" key="11">
    <source>
        <dbReference type="Pfam" id="PF04963"/>
    </source>
</evidence>
<evidence type="ECO:0000256" key="7">
    <source>
        <dbReference type="ARBA" id="ARBA00023125"/>
    </source>
</evidence>
<keyword evidence="5" id="KW-0805">Transcription regulation</keyword>
<comment type="caution">
    <text evidence="12">The sequence shown here is derived from an EMBL/GenBank/DDBJ whole genome shotgun (WGS) entry which is preliminary data.</text>
</comment>
<evidence type="ECO:0000256" key="3">
    <source>
        <dbReference type="ARBA" id="ARBA00022679"/>
    </source>
</evidence>
<keyword evidence="4" id="KW-0548">Nucleotidyltransferase</keyword>
<keyword evidence="6" id="KW-0731">Sigma factor</keyword>
<feature type="region of interest" description="Disordered" evidence="9">
    <location>
        <begin position="48"/>
        <end position="71"/>
    </location>
</feature>
<gene>
    <name evidence="12" type="primary">rpoN</name>
    <name evidence="12" type="ORF">E3J62_12460</name>
</gene>
<comment type="similarity">
    <text evidence="1">Belongs to the sigma-54 factor family.</text>
</comment>
<keyword evidence="8" id="KW-0804">Transcription</keyword>
<evidence type="ECO:0000313" key="13">
    <source>
        <dbReference type="Proteomes" id="UP000315525"/>
    </source>
</evidence>
<evidence type="ECO:0000256" key="6">
    <source>
        <dbReference type="ARBA" id="ARBA00023082"/>
    </source>
</evidence>
<dbReference type="EMBL" id="SOJN01000148">
    <property type="protein sequence ID" value="TET43758.1"/>
    <property type="molecule type" value="Genomic_DNA"/>
</dbReference>
<dbReference type="InterPro" id="IPR038709">
    <property type="entry name" value="RpoN_core-bd_sf"/>
</dbReference>
<evidence type="ECO:0000256" key="9">
    <source>
        <dbReference type="SAM" id="MobiDB-lite"/>
    </source>
</evidence>
<evidence type="ECO:0000256" key="4">
    <source>
        <dbReference type="ARBA" id="ARBA00022695"/>
    </source>
</evidence>
<keyword evidence="2" id="KW-0240">DNA-directed RNA polymerase</keyword>
<dbReference type="PROSITE" id="PS00717">
    <property type="entry name" value="SIGMA54_1"/>
    <property type="match status" value="1"/>
</dbReference>
<dbReference type="Pfam" id="PF04552">
    <property type="entry name" value="Sigma54_DBD"/>
    <property type="match status" value="1"/>
</dbReference>
<feature type="domain" description="RNA polymerase sigma factor 54 DNA-binding" evidence="10">
    <location>
        <begin position="300"/>
        <end position="457"/>
    </location>
</feature>
<dbReference type="Proteomes" id="UP000315525">
    <property type="component" value="Unassembled WGS sequence"/>
</dbReference>
<keyword evidence="7" id="KW-0238">DNA-binding</keyword>
<evidence type="ECO:0000259" key="10">
    <source>
        <dbReference type="Pfam" id="PF04552"/>
    </source>
</evidence>
<dbReference type="Pfam" id="PF04963">
    <property type="entry name" value="Sigma54_CBD"/>
    <property type="match status" value="1"/>
</dbReference>
<organism evidence="12 13">
    <name type="scientific">candidate division TA06 bacterium</name>
    <dbReference type="NCBI Taxonomy" id="2250710"/>
    <lineage>
        <taxon>Bacteria</taxon>
        <taxon>Bacteria division TA06</taxon>
    </lineage>
</organism>
<dbReference type="NCBIfam" id="TIGR02395">
    <property type="entry name" value="rpoN_sigma"/>
    <property type="match status" value="1"/>
</dbReference>
<dbReference type="PROSITE" id="PS50044">
    <property type="entry name" value="SIGMA54_3"/>
    <property type="match status" value="1"/>
</dbReference>